<feature type="region of interest" description="Disordered" evidence="5">
    <location>
        <begin position="219"/>
        <end position="239"/>
    </location>
</feature>
<evidence type="ECO:0000313" key="7">
    <source>
        <dbReference type="EMBL" id="OCH92125.1"/>
    </source>
</evidence>
<dbReference type="PANTHER" id="PTHR31069">
    <property type="entry name" value="OLEATE-ACTIVATED TRANSCRIPTION FACTOR 1-RELATED"/>
    <property type="match status" value="1"/>
</dbReference>
<keyword evidence="3" id="KW-0804">Transcription</keyword>
<dbReference type="Pfam" id="PF00172">
    <property type="entry name" value="Zn_clus"/>
    <property type="match status" value="1"/>
</dbReference>
<dbReference type="PANTHER" id="PTHR31069:SF31">
    <property type="entry name" value="MONODICTYPHENONE CLUSTER TRANSCRIPTION FACTOR-RELATED"/>
    <property type="match status" value="1"/>
</dbReference>
<proteinExistence type="predicted"/>
<protein>
    <recommendedName>
        <fullName evidence="6">Zn(2)-C6 fungal-type domain-containing protein</fullName>
    </recommendedName>
</protein>
<dbReference type="GO" id="GO:0003677">
    <property type="term" value="F:DNA binding"/>
    <property type="evidence" value="ECO:0007669"/>
    <property type="project" value="UniProtKB-KW"/>
</dbReference>
<dbReference type="PROSITE" id="PS00463">
    <property type="entry name" value="ZN2_CY6_FUNGAL_1"/>
    <property type="match status" value="1"/>
</dbReference>
<keyword evidence="4" id="KW-0539">Nucleus</keyword>
<dbReference type="OrthoDB" id="4356994at2759"/>
<sequence>MSARSLQSSSHTCLCPLCTFYATHMHTFVDSHPVFPFGQPAPSSMPRQVLGVLDTPRARKDLRTTWGEYQRFLQFEHLLARCPDVPNPLASTQSSFALNRLESSGGPFDFADGDYVALPRSISADLTDVELHAQYGIDRLRASTGTPREHRFPLPASRTPDPYRIPYSFVEWGPRRPRRTPFACEGCRVGKAKCSGKLPACTRCERKRMVCFYDFGSRKRGRRSKQPSKDGGSSTTPQAAAIHDGVSSAAQSGPNTSCDATRLEFASFCPPVTQVTSSESDFDVGPTLPTAPFPSPSETRNPATTASLMHSSFHDLFALLGVGASDMDGFPSSYTLPHDATGTEPTSSTTERFGPDQGDATEPHSSLQ</sequence>
<feature type="region of interest" description="Disordered" evidence="5">
    <location>
        <begin position="276"/>
        <end position="303"/>
    </location>
</feature>
<evidence type="ECO:0000259" key="6">
    <source>
        <dbReference type="PROSITE" id="PS50048"/>
    </source>
</evidence>
<dbReference type="InterPro" id="IPR001138">
    <property type="entry name" value="Zn2Cys6_DnaBD"/>
</dbReference>
<dbReference type="SUPFAM" id="SSF57701">
    <property type="entry name" value="Zn2/Cys6 DNA-binding domain"/>
    <property type="match status" value="1"/>
</dbReference>
<dbReference type="AlphaFoldDB" id="A0A8E2DL30"/>
<evidence type="ECO:0000256" key="3">
    <source>
        <dbReference type="ARBA" id="ARBA00023163"/>
    </source>
</evidence>
<organism evidence="7 8">
    <name type="scientific">Obba rivulosa</name>
    <dbReference type="NCBI Taxonomy" id="1052685"/>
    <lineage>
        <taxon>Eukaryota</taxon>
        <taxon>Fungi</taxon>
        <taxon>Dikarya</taxon>
        <taxon>Basidiomycota</taxon>
        <taxon>Agaricomycotina</taxon>
        <taxon>Agaricomycetes</taxon>
        <taxon>Polyporales</taxon>
        <taxon>Gelatoporiaceae</taxon>
        <taxon>Obba</taxon>
    </lineage>
</organism>
<evidence type="ECO:0000313" key="8">
    <source>
        <dbReference type="Proteomes" id="UP000250043"/>
    </source>
</evidence>
<dbReference type="InterPro" id="IPR050675">
    <property type="entry name" value="OAF3"/>
</dbReference>
<dbReference type="Proteomes" id="UP000250043">
    <property type="component" value="Unassembled WGS sequence"/>
</dbReference>
<dbReference type="GO" id="GO:0008270">
    <property type="term" value="F:zinc ion binding"/>
    <property type="evidence" value="ECO:0007669"/>
    <property type="project" value="InterPro"/>
</dbReference>
<dbReference type="InterPro" id="IPR036864">
    <property type="entry name" value="Zn2-C6_fun-type_DNA-bd_sf"/>
</dbReference>
<reference evidence="7 8" key="1">
    <citation type="submission" date="2016-07" db="EMBL/GenBank/DDBJ databases">
        <title>Draft genome of the white-rot fungus Obba rivulosa 3A-2.</title>
        <authorList>
            <consortium name="DOE Joint Genome Institute"/>
            <person name="Miettinen O."/>
            <person name="Riley R."/>
            <person name="Acob R."/>
            <person name="Barry K."/>
            <person name="Cullen D."/>
            <person name="De Vries R."/>
            <person name="Hainaut M."/>
            <person name="Hatakka A."/>
            <person name="Henrissat B."/>
            <person name="Hilden K."/>
            <person name="Kuo R."/>
            <person name="Labutti K."/>
            <person name="Lipzen A."/>
            <person name="Makela M.R."/>
            <person name="Sandor L."/>
            <person name="Spatafora J.W."/>
            <person name="Grigoriev I.V."/>
            <person name="Hibbett D.S."/>
        </authorList>
    </citation>
    <scope>NUCLEOTIDE SEQUENCE [LARGE SCALE GENOMIC DNA]</scope>
    <source>
        <strain evidence="7 8">3A-2</strain>
    </source>
</reference>
<dbReference type="EMBL" id="KV722374">
    <property type="protein sequence ID" value="OCH92125.1"/>
    <property type="molecule type" value="Genomic_DNA"/>
</dbReference>
<dbReference type="CDD" id="cd00067">
    <property type="entry name" value="GAL4"/>
    <property type="match status" value="1"/>
</dbReference>
<dbReference type="SMART" id="SM00066">
    <property type="entry name" value="GAL4"/>
    <property type="match status" value="1"/>
</dbReference>
<dbReference type="GO" id="GO:0000981">
    <property type="term" value="F:DNA-binding transcription factor activity, RNA polymerase II-specific"/>
    <property type="evidence" value="ECO:0007669"/>
    <property type="project" value="InterPro"/>
</dbReference>
<keyword evidence="8" id="KW-1185">Reference proteome</keyword>
<feature type="region of interest" description="Disordered" evidence="5">
    <location>
        <begin position="330"/>
        <end position="368"/>
    </location>
</feature>
<dbReference type="Gene3D" id="4.10.240.10">
    <property type="entry name" value="Zn(2)-C6 fungal-type DNA-binding domain"/>
    <property type="match status" value="1"/>
</dbReference>
<gene>
    <name evidence="7" type="ORF">OBBRIDRAFT_477104</name>
</gene>
<evidence type="ECO:0000256" key="2">
    <source>
        <dbReference type="ARBA" id="ARBA00023125"/>
    </source>
</evidence>
<evidence type="ECO:0000256" key="4">
    <source>
        <dbReference type="ARBA" id="ARBA00023242"/>
    </source>
</evidence>
<feature type="domain" description="Zn(2)-C6 fungal-type" evidence="6">
    <location>
        <begin position="183"/>
        <end position="213"/>
    </location>
</feature>
<evidence type="ECO:0000256" key="1">
    <source>
        <dbReference type="ARBA" id="ARBA00023015"/>
    </source>
</evidence>
<keyword evidence="2" id="KW-0238">DNA-binding</keyword>
<keyword evidence="1" id="KW-0805">Transcription regulation</keyword>
<evidence type="ECO:0000256" key="5">
    <source>
        <dbReference type="SAM" id="MobiDB-lite"/>
    </source>
</evidence>
<name>A0A8E2DL30_9APHY</name>
<dbReference type="PROSITE" id="PS50048">
    <property type="entry name" value="ZN2_CY6_FUNGAL_2"/>
    <property type="match status" value="1"/>
</dbReference>
<accession>A0A8E2DL30</accession>